<feature type="signal peptide" evidence="1">
    <location>
        <begin position="1"/>
        <end position="26"/>
    </location>
</feature>
<dbReference type="AlphaFoldDB" id="A0A0C6FVJ9"/>
<evidence type="ECO:0008006" key="4">
    <source>
        <dbReference type="Google" id="ProtNLM"/>
    </source>
</evidence>
<evidence type="ECO:0000313" key="2">
    <source>
        <dbReference type="EMBL" id="BAQ49609.1"/>
    </source>
</evidence>
<evidence type="ECO:0000313" key="3">
    <source>
        <dbReference type="Proteomes" id="UP000061432"/>
    </source>
</evidence>
<geneLocation type="plasmid" evidence="3">
    <name>pMaq22A_1p DNA</name>
</geneLocation>
<dbReference type="PATRIC" id="fig|270351.10.peg.6695"/>
<dbReference type="KEGG" id="maqu:Maq22A_1p37100"/>
<dbReference type="RefSeq" id="WP_244533670.1">
    <property type="nucleotide sequence ID" value="NZ_AP014705.1"/>
</dbReference>
<proteinExistence type="predicted"/>
<evidence type="ECO:0000256" key="1">
    <source>
        <dbReference type="SAM" id="SignalP"/>
    </source>
</evidence>
<reference evidence="3" key="2">
    <citation type="submission" date="2015-01" db="EMBL/GenBank/DDBJ databases">
        <title>Complete genome sequence of Methylobacterium aquaticum strain 22A.</title>
        <authorList>
            <person name="Tani A."/>
            <person name="Ogura Y."/>
            <person name="Hayashi T."/>
        </authorList>
    </citation>
    <scope>NUCLEOTIDE SEQUENCE [LARGE SCALE GENOMIC DNA]</scope>
    <source>
        <strain evidence="3">MA-22A</strain>
        <plasmid evidence="3">Plasmid pMaq22A_1p DNA</plasmid>
    </source>
</reference>
<feature type="chain" id="PRO_5002189562" description="DUF3617 family protein" evidence="1">
    <location>
        <begin position="27"/>
        <end position="122"/>
    </location>
</feature>
<name>A0A0C6FVJ9_9HYPH</name>
<accession>A0A0C6FVJ9</accession>
<protein>
    <recommendedName>
        <fullName evidence="4">DUF3617 family protein</fullName>
    </recommendedName>
</protein>
<gene>
    <name evidence="2" type="ORF">Maq22A_1p37100</name>
</gene>
<organism evidence="2 3">
    <name type="scientific">Methylobacterium aquaticum</name>
    <dbReference type="NCBI Taxonomy" id="270351"/>
    <lineage>
        <taxon>Bacteria</taxon>
        <taxon>Pseudomonadati</taxon>
        <taxon>Pseudomonadota</taxon>
        <taxon>Alphaproteobacteria</taxon>
        <taxon>Hyphomicrobiales</taxon>
        <taxon>Methylobacteriaceae</taxon>
        <taxon>Methylobacterium</taxon>
    </lineage>
</organism>
<keyword evidence="1" id="KW-0732">Signal</keyword>
<reference evidence="2 3" key="1">
    <citation type="journal article" date="2015" name="Genome Announc.">
        <title>Complete Genome Sequence of Methylobacterium aquaticum Strain 22A, Isolated from Racomitrium japonicum Moss.</title>
        <authorList>
            <person name="Tani A."/>
            <person name="Ogura Y."/>
            <person name="Hayashi T."/>
            <person name="Kimbara K."/>
        </authorList>
    </citation>
    <scope>NUCLEOTIDE SEQUENCE [LARGE SCALE GENOMIC DNA]</scope>
    <source>
        <strain evidence="2 3">MA-22A</strain>
        <plasmid evidence="3">Plasmid pMaq22A_1p DNA</plasmid>
    </source>
</reference>
<keyword evidence="2" id="KW-0614">Plasmid</keyword>
<dbReference type="Proteomes" id="UP000061432">
    <property type="component" value="Plasmid pMaq22A_1p"/>
</dbReference>
<dbReference type="EMBL" id="AP014705">
    <property type="protein sequence ID" value="BAQ49609.1"/>
    <property type="molecule type" value="Genomic_DNA"/>
</dbReference>
<sequence length="122" mass="12783">MTLYPTLRRRALVTVVAVLAGSPALAGGRSIVGDWAPDPRQCRPVDGAVRIAPLGMAGDEFACTFKSVSRAGDVVTWRGSCSFADRSKASTVVAALQDDRLSVRIDGNALGSYRRCRAGSGA</sequence>